<gene>
    <name evidence="2" type="ORF">VJ786_04805</name>
</gene>
<dbReference type="Gene3D" id="3.10.450.50">
    <property type="match status" value="1"/>
</dbReference>
<feature type="chain" id="PRO_5047181534" evidence="1">
    <location>
        <begin position="23"/>
        <end position="145"/>
    </location>
</feature>
<protein>
    <submittedName>
        <fullName evidence="2">Nuclear transport factor 2 family protein</fullName>
    </submittedName>
</protein>
<dbReference type="SUPFAM" id="SSF54427">
    <property type="entry name" value="NTF2-like"/>
    <property type="match status" value="1"/>
</dbReference>
<keyword evidence="3" id="KW-1185">Reference proteome</keyword>
<reference evidence="2 3" key="1">
    <citation type="submission" date="2024-01" db="EMBL/GenBank/DDBJ databases">
        <title>Sphingobacterium tenebrionis sp. nov., a novel endophyte isolated from tenebrio molitor intestines.</title>
        <authorList>
            <person name="Zhang C."/>
        </authorList>
    </citation>
    <scope>NUCLEOTIDE SEQUENCE [LARGE SCALE GENOMIC DNA]</scope>
    <source>
        <strain evidence="2 3">PU5-4</strain>
    </source>
</reference>
<dbReference type="Pfam" id="PF12893">
    <property type="entry name" value="Lumazine_bd_2"/>
    <property type="match status" value="1"/>
</dbReference>
<accession>A0ABU8I3B4</accession>
<dbReference type="EMBL" id="JAYLLN010000007">
    <property type="protein sequence ID" value="MEI5984217.1"/>
    <property type="molecule type" value="Genomic_DNA"/>
</dbReference>
<sequence>MKTLITLIVTTVMTFLSSTLFANEMEGPVKFAKVETIVDHYIDATLRGNIELVDHMFTNDFYYSTPNSRSSENIKKKAMIKYLKSLKNVKMECESDYKFIEKNEDCSIVQITTTFENFTRNDYVTLCNSKDGWKISNVVVTYPIK</sequence>
<evidence type="ECO:0000256" key="1">
    <source>
        <dbReference type="SAM" id="SignalP"/>
    </source>
</evidence>
<dbReference type="RefSeq" id="WP_336557358.1">
    <property type="nucleotide sequence ID" value="NZ_JAYLLN010000007.1"/>
</dbReference>
<organism evidence="2 3">
    <name type="scientific">Sphingobacterium tenebrionis</name>
    <dbReference type="NCBI Taxonomy" id="3111775"/>
    <lineage>
        <taxon>Bacteria</taxon>
        <taxon>Pseudomonadati</taxon>
        <taxon>Bacteroidota</taxon>
        <taxon>Sphingobacteriia</taxon>
        <taxon>Sphingobacteriales</taxon>
        <taxon>Sphingobacteriaceae</taxon>
        <taxon>Sphingobacterium</taxon>
    </lineage>
</organism>
<name>A0ABU8I3B4_9SPHI</name>
<comment type="caution">
    <text evidence="2">The sequence shown here is derived from an EMBL/GenBank/DDBJ whole genome shotgun (WGS) entry which is preliminary data.</text>
</comment>
<dbReference type="Proteomes" id="UP001363035">
    <property type="component" value="Unassembled WGS sequence"/>
</dbReference>
<dbReference type="InterPro" id="IPR032710">
    <property type="entry name" value="NTF2-like_dom_sf"/>
</dbReference>
<evidence type="ECO:0000313" key="2">
    <source>
        <dbReference type="EMBL" id="MEI5984217.1"/>
    </source>
</evidence>
<dbReference type="InterPro" id="IPR039437">
    <property type="entry name" value="FrzH/put_lumazine-bd"/>
</dbReference>
<keyword evidence="1" id="KW-0732">Signal</keyword>
<feature type="signal peptide" evidence="1">
    <location>
        <begin position="1"/>
        <end position="22"/>
    </location>
</feature>
<proteinExistence type="predicted"/>
<evidence type="ECO:0000313" key="3">
    <source>
        <dbReference type="Proteomes" id="UP001363035"/>
    </source>
</evidence>